<keyword evidence="3" id="KW-0813">Transport</keyword>
<evidence type="ECO:0000256" key="6">
    <source>
        <dbReference type="ARBA" id="ARBA00022989"/>
    </source>
</evidence>
<dbReference type="Gene3D" id="1.20.1740.10">
    <property type="entry name" value="Amino acid/polyamine transporter I"/>
    <property type="match status" value="1"/>
</dbReference>
<evidence type="ECO:0000256" key="4">
    <source>
        <dbReference type="ARBA" id="ARBA00022544"/>
    </source>
</evidence>
<keyword evidence="6 8" id="KW-1133">Transmembrane helix</keyword>
<feature type="transmembrane region" description="Helical" evidence="8">
    <location>
        <begin position="82"/>
        <end position="104"/>
    </location>
</feature>
<protein>
    <submittedName>
        <fullName evidence="9">Spore germination protein YndE</fullName>
    </submittedName>
</protein>
<evidence type="ECO:0000256" key="1">
    <source>
        <dbReference type="ARBA" id="ARBA00004141"/>
    </source>
</evidence>
<comment type="caution">
    <text evidence="9">The sequence shown here is derived from an EMBL/GenBank/DDBJ whole genome shotgun (WGS) entry which is preliminary data.</text>
</comment>
<feature type="transmembrane region" description="Helical" evidence="8">
    <location>
        <begin position="304"/>
        <end position="322"/>
    </location>
</feature>
<keyword evidence="7 8" id="KW-0472">Membrane</keyword>
<keyword evidence="5 8" id="KW-0812">Transmembrane</keyword>
<evidence type="ECO:0000313" key="9">
    <source>
        <dbReference type="EMBL" id="GLC30031.1"/>
    </source>
</evidence>
<evidence type="ECO:0000256" key="7">
    <source>
        <dbReference type="ARBA" id="ARBA00023136"/>
    </source>
</evidence>
<feature type="transmembrane region" description="Helical" evidence="8">
    <location>
        <begin position="185"/>
        <end position="205"/>
    </location>
</feature>
<dbReference type="EMBL" id="BRXR01000001">
    <property type="protein sequence ID" value="GLC30031.1"/>
    <property type="molecule type" value="Genomic_DNA"/>
</dbReference>
<feature type="transmembrane region" description="Helical" evidence="8">
    <location>
        <begin position="36"/>
        <end position="61"/>
    </location>
</feature>
<name>A0ABQ5N4C1_9CLOT</name>
<keyword evidence="10" id="KW-1185">Reference proteome</keyword>
<dbReference type="RefSeq" id="WP_264849298.1">
    <property type="nucleotide sequence ID" value="NZ_BRXR01000001.1"/>
</dbReference>
<organism evidence="9 10">
    <name type="scientific">Clostridium omnivorum</name>
    <dbReference type="NCBI Taxonomy" id="1604902"/>
    <lineage>
        <taxon>Bacteria</taxon>
        <taxon>Bacillati</taxon>
        <taxon>Bacillota</taxon>
        <taxon>Clostridia</taxon>
        <taxon>Eubacteriales</taxon>
        <taxon>Clostridiaceae</taxon>
        <taxon>Clostridium</taxon>
    </lineage>
</organism>
<reference evidence="9 10" key="1">
    <citation type="journal article" date="2024" name="Int. J. Syst. Evol. Microbiol.">
        <title>Clostridium omnivorum sp. nov., isolated from anoxic soil under the treatment of reductive soil disinfestation.</title>
        <authorList>
            <person name="Ueki A."/>
            <person name="Tonouchi A."/>
            <person name="Kaku N."/>
            <person name="Honma S."/>
            <person name="Ueki K."/>
        </authorList>
    </citation>
    <scope>NUCLEOTIDE SEQUENCE [LARGE SCALE GENOMIC DNA]</scope>
    <source>
        <strain evidence="9 10">E14</strain>
    </source>
</reference>
<feature type="transmembrane region" description="Helical" evidence="8">
    <location>
        <begin position="145"/>
        <end position="165"/>
    </location>
</feature>
<feature type="transmembrane region" description="Helical" evidence="8">
    <location>
        <begin position="12"/>
        <end position="30"/>
    </location>
</feature>
<dbReference type="PANTHER" id="PTHR34975">
    <property type="entry name" value="SPORE GERMINATION PROTEIN A2"/>
    <property type="match status" value="1"/>
</dbReference>
<comment type="similarity">
    <text evidence="2">Belongs to the amino acid-polyamine-organocation (APC) superfamily. Spore germination protein (SGP) (TC 2.A.3.9) family.</text>
</comment>
<feature type="transmembrane region" description="Helical" evidence="8">
    <location>
        <begin position="116"/>
        <end position="133"/>
    </location>
</feature>
<feature type="transmembrane region" description="Helical" evidence="8">
    <location>
        <begin position="212"/>
        <end position="230"/>
    </location>
</feature>
<evidence type="ECO:0000256" key="8">
    <source>
        <dbReference type="SAM" id="Phobius"/>
    </source>
</evidence>
<feature type="transmembrane region" description="Helical" evidence="8">
    <location>
        <begin position="334"/>
        <end position="354"/>
    </location>
</feature>
<gene>
    <name evidence="9" type="primary">yndE_2</name>
    <name evidence="9" type="ORF">bsdE14_14410</name>
</gene>
<dbReference type="Pfam" id="PF03845">
    <property type="entry name" value="Spore_permease"/>
    <property type="match status" value="1"/>
</dbReference>
<accession>A0ABQ5N4C1</accession>
<dbReference type="NCBIfam" id="TIGR00912">
    <property type="entry name" value="2A0309"/>
    <property type="match status" value="1"/>
</dbReference>
<proteinExistence type="inferred from homology"/>
<dbReference type="Proteomes" id="UP001208567">
    <property type="component" value="Unassembled WGS sequence"/>
</dbReference>
<feature type="transmembrane region" description="Helical" evidence="8">
    <location>
        <begin position="271"/>
        <end position="292"/>
    </location>
</feature>
<keyword evidence="4" id="KW-0309">Germination</keyword>
<evidence type="ECO:0000256" key="2">
    <source>
        <dbReference type="ARBA" id="ARBA00007998"/>
    </source>
</evidence>
<comment type="subcellular location">
    <subcellularLocation>
        <location evidence="1">Membrane</location>
        <topology evidence="1">Multi-pass membrane protein</topology>
    </subcellularLocation>
</comment>
<dbReference type="InterPro" id="IPR004761">
    <property type="entry name" value="Spore_GerAB"/>
</dbReference>
<evidence type="ECO:0000313" key="10">
    <source>
        <dbReference type="Proteomes" id="UP001208567"/>
    </source>
</evidence>
<dbReference type="PANTHER" id="PTHR34975:SF2">
    <property type="entry name" value="SPORE GERMINATION PROTEIN A2"/>
    <property type="match status" value="1"/>
</dbReference>
<sequence length="364" mass="41425">MNKALTNRQCSFIVYSAIVGYGLINLPQNVSEAGGTIGWISILIVTVAAGAATYIITYLCYNNENKIIYEYSEELVGKFITFIFKIIFITYFILIFSYLIRMYAETLKLVMLIRTPIWAIEMLLYSVVFYAISKGPSVIGRVCELYVPMAIIGIIIMSFILFTQGRLINLRPFFMKQGVMSYIKSSYQLILPFLGMELLLFMPISKKNNRGLYKYTIFTVLFIGIFYIFVVESAISVVGVETAVIYKASLFNIVRGVDVHYLEFFRRLDGIYMIIWTIDVFCSICLWGYSLTVSLGSIFKGARFNAVLTVTIIISFIISLAPKSKMLVEKIINYASYLGIAAAFFIPTILFIVMKVKNHDKKIQ</sequence>
<evidence type="ECO:0000256" key="5">
    <source>
        <dbReference type="ARBA" id="ARBA00022692"/>
    </source>
</evidence>
<evidence type="ECO:0000256" key="3">
    <source>
        <dbReference type="ARBA" id="ARBA00022448"/>
    </source>
</evidence>